<keyword evidence="1" id="KW-0812">Transmembrane</keyword>
<sequence>MWMLILFWTLALAAVIGTIRYKKPLLLTVPFFAIIGFVFVQVAMVPMPFWDTLKFIFSMR</sequence>
<reference evidence="2 3" key="1">
    <citation type="submission" date="2020-03" db="EMBL/GenBank/DDBJ databases">
        <title>Assessment of the enzymatic potential of alkaline-tolerant lipase obtained from Bacillus luteus H11 (technogenic soil) for the bioremediation of saline soils contaminated with petroleum substances.</title>
        <authorList>
            <person name="Kalwasinska A."/>
        </authorList>
    </citation>
    <scope>NUCLEOTIDE SEQUENCE [LARGE SCALE GENOMIC DNA]</scope>
    <source>
        <strain evidence="2 3">H11</strain>
    </source>
</reference>
<comment type="caution">
    <text evidence="2">The sequence shown here is derived from an EMBL/GenBank/DDBJ whole genome shotgun (WGS) entry which is preliminary data.</text>
</comment>
<evidence type="ECO:0000256" key="1">
    <source>
        <dbReference type="SAM" id="Phobius"/>
    </source>
</evidence>
<accession>A0A969PZW0</accession>
<dbReference type="RefSeq" id="WP_168008238.1">
    <property type="nucleotide sequence ID" value="NZ_JAATHJ010000025.1"/>
</dbReference>
<organism evidence="2 3">
    <name type="scientific">Alkalicoccus luteus</name>
    <dbReference type="NCBI Taxonomy" id="1237094"/>
    <lineage>
        <taxon>Bacteria</taxon>
        <taxon>Bacillati</taxon>
        <taxon>Bacillota</taxon>
        <taxon>Bacilli</taxon>
        <taxon>Bacillales</taxon>
        <taxon>Bacillaceae</taxon>
        <taxon>Alkalicoccus</taxon>
    </lineage>
</organism>
<dbReference type="EMBL" id="JAATHJ010000025">
    <property type="protein sequence ID" value="NJP38597.1"/>
    <property type="molecule type" value="Genomic_DNA"/>
</dbReference>
<proteinExistence type="predicted"/>
<dbReference type="AlphaFoldDB" id="A0A969PZW0"/>
<name>A0A969PZW0_9BACI</name>
<protein>
    <submittedName>
        <fullName evidence="2">Uncharacterized protein</fullName>
    </submittedName>
</protein>
<dbReference type="Proteomes" id="UP000752012">
    <property type="component" value="Unassembled WGS sequence"/>
</dbReference>
<keyword evidence="1" id="KW-0472">Membrane</keyword>
<evidence type="ECO:0000313" key="2">
    <source>
        <dbReference type="EMBL" id="NJP38597.1"/>
    </source>
</evidence>
<keyword evidence="1" id="KW-1133">Transmembrane helix</keyword>
<keyword evidence="3" id="KW-1185">Reference proteome</keyword>
<gene>
    <name evidence="2" type="ORF">HCN83_13530</name>
</gene>
<evidence type="ECO:0000313" key="3">
    <source>
        <dbReference type="Proteomes" id="UP000752012"/>
    </source>
</evidence>
<feature type="transmembrane region" description="Helical" evidence="1">
    <location>
        <begin position="27"/>
        <end position="50"/>
    </location>
</feature>